<dbReference type="Pfam" id="PF07690">
    <property type="entry name" value="MFS_1"/>
    <property type="match status" value="1"/>
</dbReference>
<dbReference type="PROSITE" id="PS50850">
    <property type="entry name" value="MFS"/>
    <property type="match status" value="1"/>
</dbReference>
<feature type="transmembrane region" description="Helical" evidence="5">
    <location>
        <begin position="380"/>
        <end position="407"/>
    </location>
</feature>
<evidence type="ECO:0000256" key="3">
    <source>
        <dbReference type="ARBA" id="ARBA00022989"/>
    </source>
</evidence>
<dbReference type="InterPro" id="IPR011701">
    <property type="entry name" value="MFS"/>
</dbReference>
<feature type="transmembrane region" description="Helical" evidence="5">
    <location>
        <begin position="327"/>
        <end position="349"/>
    </location>
</feature>
<feature type="transmembrane region" description="Helical" evidence="5">
    <location>
        <begin position="107"/>
        <end position="127"/>
    </location>
</feature>
<reference evidence="7 8" key="1">
    <citation type="journal article" date="2014" name="Int. J. Syst. Evol. Microbiol.">
        <title>Nitrososphaera viennensis gen. nov., sp. nov., an aerobic and mesophilic, ammonia-oxidizing archaeon from soil and a member of the archaeal phylum Thaumarchaeota.</title>
        <authorList>
            <person name="Stieglmeier M."/>
            <person name="Klingl A."/>
            <person name="Alves R.J."/>
            <person name="Rittmann S.K."/>
            <person name="Melcher M."/>
            <person name="Leisch N."/>
            <person name="Schleper C."/>
        </authorList>
    </citation>
    <scope>NUCLEOTIDE SEQUENCE [LARGE SCALE GENOMIC DNA]</scope>
    <source>
        <strain evidence="7">EN76</strain>
    </source>
</reference>
<dbReference type="InterPro" id="IPR036259">
    <property type="entry name" value="MFS_trans_sf"/>
</dbReference>
<dbReference type="CDD" id="cd17504">
    <property type="entry name" value="MFS_MMR_MDR_like"/>
    <property type="match status" value="1"/>
</dbReference>
<accession>A0A060HJI2</accession>
<evidence type="ECO:0000259" key="6">
    <source>
        <dbReference type="PROSITE" id="PS50850"/>
    </source>
</evidence>
<evidence type="ECO:0000256" key="5">
    <source>
        <dbReference type="SAM" id="Phobius"/>
    </source>
</evidence>
<evidence type="ECO:0000313" key="7">
    <source>
        <dbReference type="EMBL" id="AIC15688.1"/>
    </source>
</evidence>
<name>A0A060HJI2_9ARCH</name>
<evidence type="ECO:0000313" key="8">
    <source>
        <dbReference type="Proteomes" id="UP000027093"/>
    </source>
</evidence>
<organism evidence="7 8">
    <name type="scientific">Nitrososphaera viennensis EN76</name>
    <dbReference type="NCBI Taxonomy" id="926571"/>
    <lineage>
        <taxon>Archaea</taxon>
        <taxon>Nitrososphaerota</taxon>
        <taxon>Nitrososphaeria</taxon>
        <taxon>Nitrososphaerales</taxon>
        <taxon>Nitrososphaeraceae</taxon>
        <taxon>Nitrososphaera</taxon>
    </lineage>
</organism>
<feature type="transmembrane region" description="Helical" evidence="5">
    <location>
        <begin position="285"/>
        <end position="307"/>
    </location>
</feature>
<keyword evidence="4 5" id="KW-0472">Membrane</keyword>
<feature type="transmembrane region" description="Helical" evidence="5">
    <location>
        <begin position="168"/>
        <end position="189"/>
    </location>
</feature>
<feature type="transmembrane region" description="Helical" evidence="5">
    <location>
        <begin position="139"/>
        <end position="162"/>
    </location>
</feature>
<feature type="transmembrane region" description="Helical" evidence="5">
    <location>
        <begin position="221"/>
        <end position="239"/>
    </location>
</feature>
<dbReference type="PANTHER" id="PTHR23501:SF192">
    <property type="entry name" value="TRANSPORTER"/>
    <property type="match status" value="1"/>
</dbReference>
<feature type="transmembrane region" description="Helical" evidence="5">
    <location>
        <begin position="356"/>
        <end position="374"/>
    </location>
</feature>
<evidence type="ECO:0000256" key="1">
    <source>
        <dbReference type="ARBA" id="ARBA00004141"/>
    </source>
</evidence>
<feature type="transmembrane region" description="Helical" evidence="5">
    <location>
        <begin position="245"/>
        <end position="265"/>
    </location>
</feature>
<feature type="transmembrane region" description="Helical" evidence="5">
    <location>
        <begin position="49"/>
        <end position="70"/>
    </location>
</feature>
<dbReference type="EMBL" id="CP007536">
    <property type="protein sequence ID" value="AIC15688.1"/>
    <property type="molecule type" value="Genomic_DNA"/>
</dbReference>
<dbReference type="Gene3D" id="1.20.1250.20">
    <property type="entry name" value="MFS general substrate transporter like domains"/>
    <property type="match status" value="1"/>
</dbReference>
<dbReference type="SUPFAM" id="SSF103473">
    <property type="entry name" value="MFS general substrate transporter"/>
    <property type="match status" value="1"/>
</dbReference>
<evidence type="ECO:0000256" key="4">
    <source>
        <dbReference type="ARBA" id="ARBA00023136"/>
    </source>
</evidence>
<protein>
    <submittedName>
        <fullName evidence="7">Major facilitator superfamily transporter</fullName>
    </submittedName>
</protein>
<evidence type="ECO:0000256" key="2">
    <source>
        <dbReference type="ARBA" id="ARBA00022692"/>
    </source>
</evidence>
<feature type="domain" description="Major facilitator superfamily (MFS) profile" evidence="6">
    <location>
        <begin position="16"/>
        <end position="483"/>
    </location>
</feature>
<comment type="subcellular location">
    <subcellularLocation>
        <location evidence="1">Membrane</location>
        <topology evidence="1">Multi-pass membrane protein</topology>
    </subcellularLocation>
</comment>
<dbReference type="GO" id="GO:0022857">
    <property type="term" value="F:transmembrane transporter activity"/>
    <property type="evidence" value="ECO:0007669"/>
    <property type="project" value="InterPro"/>
</dbReference>
<sequence>MGSVEKQDVNRSGWKTLIILSCLGLIVMFDETMILPAIPDFIRDFNISYSTSSWILSSYIIAGAVMTPIAGKLSDIYGKKKILLIVMAVYTIGILSGRFAHGIEIMIAARVAQGVGMAMFPIAFGIIREVLPEKKLAIGQTIFSSTFSAGAVIGLVGGAAIIQNFGWQATFLAILPAAIALLLIIVRFVHVRQVSAPMEVGVGAGSGNHHQSDAQKIDLKGTLALAATIVSFLAGISLLETNSASAGYQLAGLFAASGASLAAFIAIEKRVQSPLLDLKIMTSKLFLPPVIIIMLVFMSMFMVYQTIPVMVRSPEPLGFGGDAITSARVQLPFMVVLLIGTIMSGFLLNKVGNIRLLLLGTAISTIGFFSLFMFHSTEDIVSVGLGIIAAGLSLSITGAFNVILLSVPMQVTGIALGMAMLLNLVGMSVGPSFAGMFQQMDQGTVPGVPGTFPTENAYNLIFITAALVSVASVVMALLVTRRKIAPAIMTGDQREAGKDGPMH</sequence>
<gene>
    <name evidence="7" type="ORF">NVIE_014470</name>
</gene>
<dbReference type="KEGG" id="nvn:NVIE_014470"/>
<dbReference type="Proteomes" id="UP000027093">
    <property type="component" value="Chromosome"/>
</dbReference>
<feature type="transmembrane region" description="Helical" evidence="5">
    <location>
        <begin position="457"/>
        <end position="479"/>
    </location>
</feature>
<keyword evidence="8" id="KW-1185">Reference proteome</keyword>
<feature type="transmembrane region" description="Helical" evidence="5">
    <location>
        <begin position="82"/>
        <end position="101"/>
    </location>
</feature>
<dbReference type="AlphaFoldDB" id="A0A060HJI2"/>
<feature type="transmembrane region" description="Helical" evidence="5">
    <location>
        <begin position="414"/>
        <end position="437"/>
    </location>
</feature>
<keyword evidence="3 5" id="KW-1133">Transmembrane helix</keyword>
<dbReference type="PANTHER" id="PTHR23501">
    <property type="entry name" value="MAJOR FACILITATOR SUPERFAMILY"/>
    <property type="match status" value="1"/>
</dbReference>
<dbReference type="GO" id="GO:0005886">
    <property type="term" value="C:plasma membrane"/>
    <property type="evidence" value="ECO:0007669"/>
    <property type="project" value="TreeGrafter"/>
</dbReference>
<dbReference type="InterPro" id="IPR020846">
    <property type="entry name" value="MFS_dom"/>
</dbReference>
<dbReference type="HOGENOM" id="CLU_000960_28_3_2"/>
<proteinExistence type="predicted"/>
<keyword evidence="2 5" id="KW-0812">Transmembrane</keyword>
<feature type="transmembrane region" description="Helical" evidence="5">
    <location>
        <begin position="12"/>
        <end position="29"/>
    </location>
</feature>